<dbReference type="PANTHER" id="PTHR11113">
    <property type="entry name" value="N-ACETYLGLUCOSAMINE-6-PHOSPHATE DEACETYLASE"/>
    <property type="match status" value="1"/>
</dbReference>
<evidence type="ECO:0000256" key="4">
    <source>
        <dbReference type="ARBA" id="ARBA00023211"/>
    </source>
</evidence>
<evidence type="ECO:0000313" key="9">
    <source>
        <dbReference type="EMBL" id="PAU94572.1"/>
    </source>
</evidence>
<dbReference type="NCBIfam" id="TIGR01178">
    <property type="entry name" value="ade"/>
    <property type="match status" value="1"/>
</dbReference>
<dbReference type="InterPro" id="IPR006680">
    <property type="entry name" value="Amidohydro-rel"/>
</dbReference>
<dbReference type="GO" id="GO:0000034">
    <property type="term" value="F:adenine deaminase activity"/>
    <property type="evidence" value="ECO:0007669"/>
    <property type="project" value="UniProtKB-UniRule"/>
</dbReference>
<dbReference type="InterPro" id="IPR006679">
    <property type="entry name" value="Adenine_deam"/>
</dbReference>
<dbReference type="InterPro" id="IPR011059">
    <property type="entry name" value="Metal-dep_hydrolase_composite"/>
</dbReference>
<accession>A0A2A2GCR0</accession>
<reference evidence="9 10" key="1">
    <citation type="submission" date="2017-08" db="EMBL/GenBank/DDBJ databases">
        <title>Aliifodinibius alkalisoli sp. nov., isolated from saline alkaline soil.</title>
        <authorList>
            <person name="Liu D."/>
            <person name="Zhang G."/>
        </authorList>
    </citation>
    <scope>NUCLEOTIDE SEQUENCE [LARGE SCALE GENOMIC DNA]</scope>
    <source>
        <strain evidence="9 10">WN023</strain>
    </source>
</reference>
<name>A0A2A2GCR0_9BACT</name>
<dbReference type="Pfam" id="PF13382">
    <property type="entry name" value="Adenine_deam_C"/>
    <property type="match status" value="1"/>
</dbReference>
<proteinExistence type="inferred from homology"/>
<dbReference type="GO" id="GO:0006146">
    <property type="term" value="P:adenine catabolic process"/>
    <property type="evidence" value="ECO:0007669"/>
    <property type="project" value="InterPro"/>
</dbReference>
<evidence type="ECO:0000256" key="2">
    <source>
        <dbReference type="ARBA" id="ARBA00012782"/>
    </source>
</evidence>
<comment type="similarity">
    <text evidence="1 6">Belongs to the metallo-dependent hydrolases superfamily. Adenine deaminase family.</text>
</comment>
<dbReference type="InterPro" id="IPR026912">
    <property type="entry name" value="Adenine_deam_C"/>
</dbReference>
<dbReference type="EC" id="3.5.4.2" evidence="2 6"/>
<keyword evidence="10" id="KW-1185">Reference proteome</keyword>
<dbReference type="HAMAP" id="MF_01518">
    <property type="entry name" value="Adenine_deamin"/>
    <property type="match status" value="1"/>
</dbReference>
<evidence type="ECO:0000259" key="7">
    <source>
        <dbReference type="Pfam" id="PF01979"/>
    </source>
</evidence>
<evidence type="ECO:0000313" key="10">
    <source>
        <dbReference type="Proteomes" id="UP000218831"/>
    </source>
</evidence>
<evidence type="ECO:0000259" key="8">
    <source>
        <dbReference type="Pfam" id="PF13382"/>
    </source>
</evidence>
<comment type="caution">
    <text evidence="9">The sequence shown here is derived from an EMBL/GenBank/DDBJ whole genome shotgun (WGS) entry which is preliminary data.</text>
</comment>
<dbReference type="Gene3D" id="3.20.20.140">
    <property type="entry name" value="Metal-dependent hydrolases"/>
    <property type="match status" value="1"/>
</dbReference>
<feature type="domain" description="Amidohydrolase-related" evidence="7">
    <location>
        <begin position="42"/>
        <end position="321"/>
    </location>
</feature>
<comment type="cofactor">
    <cofactor evidence="6">
        <name>Mn(2+)</name>
        <dbReference type="ChEBI" id="CHEBI:29035"/>
    </cofactor>
</comment>
<dbReference type="Pfam" id="PF01979">
    <property type="entry name" value="Amidohydro_1"/>
    <property type="match status" value="1"/>
</dbReference>
<sequence>MEKIRGIVLDVINHRRFNGEVELKEGVINVVREVDGEVPEQYIMPGFVDSHIHIESSMLVPSAFARLAVRHGTVATVSDPHEIANVCGKDGVNFMIKNGKKVPFKFYFGAPSCVPATPFETAGSELDTEAVSELLDRDDILYLAEMMNWPGVLNGDKEVQSKISAALDRGKPVDGHAPGLKGEKAAQYAEAGITTDHECYTKEEALDKLKHGMKIAIREGSAAKNYDALISLLDDYAGKIMFCSDDKHPDDLVVGHINELVARTLDQGHDLFDTLEACCVTPVQHYGLDVGLLREGDPADFIVVDDPDSMHVRQTWINGHCVLNGETVHIPDVDVKPINNFVSNTCTPDDFMIEAGQDDQYPVIVAQDGQLVTGKSTERLPIQNGKLQTDLSRDILKVAVVNRYEKVPPATAFIKNFGIREGAIASSVAHDSHNVIVVGSSDEYLSKAVNLVMEHEGGLSAVSADKEEVLPLPIAGLMSDRPGEEVAAHYEKLSRMAREMGSELNSPFMLISFMALLVIPSLKISDKGLFDADNFEFVE</sequence>
<evidence type="ECO:0000256" key="1">
    <source>
        <dbReference type="ARBA" id="ARBA00006773"/>
    </source>
</evidence>
<dbReference type="OrthoDB" id="9775607at2"/>
<organism evidence="9 10">
    <name type="scientific">Fodinibius salipaludis</name>
    <dbReference type="NCBI Taxonomy" id="2032627"/>
    <lineage>
        <taxon>Bacteria</taxon>
        <taxon>Pseudomonadati</taxon>
        <taxon>Balneolota</taxon>
        <taxon>Balneolia</taxon>
        <taxon>Balneolales</taxon>
        <taxon>Balneolaceae</taxon>
        <taxon>Fodinibius</taxon>
    </lineage>
</organism>
<dbReference type="AlphaFoldDB" id="A0A2A2GCR0"/>
<evidence type="ECO:0000256" key="3">
    <source>
        <dbReference type="ARBA" id="ARBA00022801"/>
    </source>
</evidence>
<keyword evidence="4 6" id="KW-0464">Manganese</keyword>
<evidence type="ECO:0000256" key="6">
    <source>
        <dbReference type="HAMAP-Rule" id="MF_01518"/>
    </source>
</evidence>
<feature type="domain" description="Adenine deaminase C-terminal" evidence="8">
    <location>
        <begin position="370"/>
        <end position="536"/>
    </location>
</feature>
<keyword evidence="3 6" id="KW-0378">Hydrolase</keyword>
<dbReference type="EMBL" id="NSKE01000004">
    <property type="protein sequence ID" value="PAU94572.1"/>
    <property type="molecule type" value="Genomic_DNA"/>
</dbReference>
<dbReference type="InterPro" id="IPR032466">
    <property type="entry name" value="Metal_Hydrolase"/>
</dbReference>
<dbReference type="RefSeq" id="WP_095606113.1">
    <property type="nucleotide sequence ID" value="NZ_NSKE01000004.1"/>
</dbReference>
<evidence type="ECO:0000256" key="5">
    <source>
        <dbReference type="ARBA" id="ARBA00047720"/>
    </source>
</evidence>
<protein>
    <recommendedName>
        <fullName evidence="2 6">Adenine deaminase</fullName>
        <shortName evidence="6">Adenase</shortName>
        <shortName evidence="6">Adenine aminase</shortName>
        <ecNumber evidence="2 6">3.5.4.2</ecNumber>
    </recommendedName>
</protein>
<comment type="catalytic activity">
    <reaction evidence="5 6">
        <text>adenine + H2O + H(+) = hypoxanthine + NH4(+)</text>
        <dbReference type="Rhea" id="RHEA:23688"/>
        <dbReference type="ChEBI" id="CHEBI:15377"/>
        <dbReference type="ChEBI" id="CHEBI:15378"/>
        <dbReference type="ChEBI" id="CHEBI:16708"/>
        <dbReference type="ChEBI" id="CHEBI:17368"/>
        <dbReference type="ChEBI" id="CHEBI:28938"/>
        <dbReference type="EC" id="3.5.4.2"/>
    </reaction>
</comment>
<dbReference type="CDD" id="cd01295">
    <property type="entry name" value="AdeC"/>
    <property type="match status" value="1"/>
</dbReference>
<gene>
    <name evidence="6 9" type="primary">ade</name>
    <name evidence="9" type="ORF">CK503_07195</name>
</gene>
<dbReference type="PANTHER" id="PTHR11113:SF2">
    <property type="entry name" value="ADENINE DEAMINASE"/>
    <property type="match status" value="1"/>
</dbReference>
<dbReference type="Proteomes" id="UP000218831">
    <property type="component" value="Unassembled WGS sequence"/>
</dbReference>
<dbReference type="SUPFAM" id="SSF51338">
    <property type="entry name" value="Composite domain of metallo-dependent hydrolases"/>
    <property type="match status" value="1"/>
</dbReference>
<dbReference type="SUPFAM" id="SSF51556">
    <property type="entry name" value="Metallo-dependent hydrolases"/>
    <property type="match status" value="1"/>
</dbReference>